<comment type="caution">
    <text evidence="3">The sequence shown here is derived from an EMBL/GenBank/DDBJ whole genome shotgun (WGS) entry which is preliminary data.</text>
</comment>
<dbReference type="Pfam" id="PF01535">
    <property type="entry name" value="PPR"/>
    <property type="match status" value="8"/>
</dbReference>
<keyword evidence="1" id="KW-0677">Repeat</keyword>
<keyword evidence="4" id="KW-1185">Reference proteome</keyword>
<protein>
    <recommendedName>
        <fullName evidence="5">Pentatricopeptide repeat-containing protein</fullName>
    </recommendedName>
</protein>
<dbReference type="InterPro" id="IPR002885">
    <property type="entry name" value="PPR_rpt"/>
</dbReference>
<feature type="repeat" description="PPR" evidence="2">
    <location>
        <begin position="299"/>
        <end position="333"/>
    </location>
</feature>
<reference evidence="3" key="1">
    <citation type="submission" date="2021-08" db="EMBL/GenBank/DDBJ databases">
        <title>WGS assembly of Ceratopteris richardii.</title>
        <authorList>
            <person name="Marchant D.B."/>
            <person name="Chen G."/>
            <person name="Jenkins J."/>
            <person name="Shu S."/>
            <person name="Leebens-Mack J."/>
            <person name="Grimwood J."/>
            <person name="Schmutz J."/>
            <person name="Soltis P."/>
            <person name="Soltis D."/>
            <person name="Chen Z.-H."/>
        </authorList>
    </citation>
    <scope>NUCLEOTIDE SEQUENCE</scope>
    <source>
        <strain evidence="3">Whitten #5841</strain>
        <tissue evidence="3">Leaf</tissue>
    </source>
</reference>
<dbReference type="GO" id="GO:0009451">
    <property type="term" value="P:RNA modification"/>
    <property type="evidence" value="ECO:0007669"/>
    <property type="project" value="InterPro"/>
</dbReference>
<sequence>MSVGHRAFGAGHVDEAFGYLDALCHRGRTVSPDSLLQLLQKYFKTRQLSSTRNLHALVVKAQLDNVPILADHLIRMFANCGSLHEANLVFENVDKPNVHTWNAIMGAHVALGETARVFEMYNTMVYEGIKPDKFAYMTIIKACGNIRDLARGKCIHGQLLDSKFPMDIIMGSTLVDMYSKCGSLELAYKVFDNMSLRDKVTWNAMLGAYVRNGNGVLALKLFYKMQSEGINTDKVTFLNALKACTISGSLNEGKAIHELISRSEFRVDVAIGSTLIDMYTKCGSMDEAQRVFDNLPIRNVVTWSVMIAGYTELGHGHAALTLFDKMLQEGIKPDGVILACLLKACGSIKSVEHGNMLYEEAIRNGFEKDVFVGNNIFYMYAKAGCLKEARKVFDSLSDRDTISWATMIAGYAHNGQGVPALQLFKEMQRQGIVPDEVTYSCVLKACGLMGAFGEGKLIHDQCSKEAEADIILANTLIDMYINCGNLEAAHKLFDTLPNRDVISWNLMITAYANGGQANIVYELFEKMRKAGMKPTEVTFLGILKACAHAADLDYVKQVHKQLLSHDLGTSMMINNALIDTYAKCGGLELARELFSSLKSFDAVTWGVMIGGYVYNGDDHAAMRLFKRMQQEGIIPDNITMVSVLKACSNIGALEQGQLLHDYAVERGAFLDITVSNAFIDMYAKCSHIEKATEVFNDMPKRDVISWNTMIFAHTFHGNGSQALKLFEDMHRTGLEPDEVTLSCILKVCSSLAFIQQGRQMHDYIVKNEVHLSPAVINTLLDMYIKCGNLREAQTVFDSFHDRDIVSWGVLIGGYAQHGFLSLAKQCVQDMKRQGLKPDSLIHLSILASCSQAGLADEGYEYFRAMANDYDAPPGIEHFNTLVDLLGRAGRLEEAGELLQTIPSIPPVPAWVSLLTACQAYGNKGLAGSCFHELCQLDPNNITKYAMICDMHSAY</sequence>
<dbReference type="FunFam" id="1.25.40.10:FF:000344">
    <property type="entry name" value="Pentatricopeptide repeat-containing protein"/>
    <property type="match status" value="1"/>
</dbReference>
<feature type="repeat" description="PPR" evidence="2">
    <location>
        <begin position="500"/>
        <end position="534"/>
    </location>
</feature>
<dbReference type="PANTHER" id="PTHR47926">
    <property type="entry name" value="PENTATRICOPEPTIDE REPEAT-CONTAINING PROTEIN"/>
    <property type="match status" value="1"/>
</dbReference>
<dbReference type="InterPro" id="IPR046960">
    <property type="entry name" value="PPR_At4g14850-like_plant"/>
</dbReference>
<dbReference type="GO" id="GO:0048731">
    <property type="term" value="P:system development"/>
    <property type="evidence" value="ECO:0007669"/>
    <property type="project" value="UniProtKB-ARBA"/>
</dbReference>
<evidence type="ECO:0000313" key="4">
    <source>
        <dbReference type="Proteomes" id="UP000825935"/>
    </source>
</evidence>
<evidence type="ECO:0000256" key="1">
    <source>
        <dbReference type="ARBA" id="ARBA00022737"/>
    </source>
</evidence>
<dbReference type="FunFam" id="1.25.40.10:FF:000073">
    <property type="entry name" value="Pentatricopeptide repeat-containing protein chloroplastic"/>
    <property type="match status" value="1"/>
</dbReference>
<organism evidence="3 4">
    <name type="scientific">Ceratopteris richardii</name>
    <name type="common">Triangle waterfern</name>
    <dbReference type="NCBI Taxonomy" id="49495"/>
    <lineage>
        <taxon>Eukaryota</taxon>
        <taxon>Viridiplantae</taxon>
        <taxon>Streptophyta</taxon>
        <taxon>Embryophyta</taxon>
        <taxon>Tracheophyta</taxon>
        <taxon>Polypodiopsida</taxon>
        <taxon>Polypodiidae</taxon>
        <taxon>Polypodiales</taxon>
        <taxon>Pteridineae</taxon>
        <taxon>Pteridaceae</taxon>
        <taxon>Parkerioideae</taxon>
        <taxon>Ceratopteris</taxon>
    </lineage>
</organism>
<dbReference type="OrthoDB" id="185373at2759"/>
<dbReference type="Pfam" id="PF13041">
    <property type="entry name" value="PPR_2"/>
    <property type="match status" value="7"/>
</dbReference>
<dbReference type="FunFam" id="1.25.40.10:FF:000158">
    <property type="entry name" value="pentatricopeptide repeat-containing protein At2g33680"/>
    <property type="match status" value="1"/>
</dbReference>
<dbReference type="AlphaFoldDB" id="A0A8T2RM83"/>
<dbReference type="NCBIfam" id="TIGR00756">
    <property type="entry name" value="PPR"/>
    <property type="match status" value="9"/>
</dbReference>
<gene>
    <name evidence="3" type="ORF">KP509_26G056100</name>
</gene>
<accession>A0A8T2RM83</accession>
<dbReference type="PROSITE" id="PS51375">
    <property type="entry name" value="PPR"/>
    <property type="match status" value="8"/>
</dbReference>
<dbReference type="FunFam" id="1.25.40.10:FF:000031">
    <property type="entry name" value="Pentatricopeptide repeat-containing protein mitochondrial"/>
    <property type="match status" value="4"/>
</dbReference>
<evidence type="ECO:0008006" key="5">
    <source>
        <dbReference type="Google" id="ProtNLM"/>
    </source>
</evidence>
<evidence type="ECO:0000256" key="2">
    <source>
        <dbReference type="PROSITE-ProRule" id="PRU00708"/>
    </source>
</evidence>
<feature type="repeat" description="PPR" evidence="2">
    <location>
        <begin position="97"/>
        <end position="131"/>
    </location>
</feature>
<dbReference type="EMBL" id="CM035431">
    <property type="protein sequence ID" value="KAH7297153.1"/>
    <property type="molecule type" value="Genomic_DNA"/>
</dbReference>
<dbReference type="Proteomes" id="UP000825935">
    <property type="component" value="Chromosome 26"/>
</dbReference>
<feature type="repeat" description="PPR" evidence="2">
    <location>
        <begin position="702"/>
        <end position="736"/>
    </location>
</feature>
<evidence type="ECO:0000313" key="3">
    <source>
        <dbReference type="EMBL" id="KAH7297150.1"/>
    </source>
</evidence>
<dbReference type="Gene3D" id="1.25.40.10">
    <property type="entry name" value="Tetratricopeptide repeat domain"/>
    <property type="match status" value="9"/>
</dbReference>
<proteinExistence type="predicted"/>
<dbReference type="InterPro" id="IPR011990">
    <property type="entry name" value="TPR-like_helical_dom_sf"/>
</dbReference>
<dbReference type="GO" id="GO:0003723">
    <property type="term" value="F:RNA binding"/>
    <property type="evidence" value="ECO:0007669"/>
    <property type="project" value="InterPro"/>
</dbReference>
<feature type="repeat" description="PPR" evidence="2">
    <location>
        <begin position="198"/>
        <end position="232"/>
    </location>
</feature>
<dbReference type="EMBL" id="CM035431">
    <property type="protein sequence ID" value="KAH7297150.1"/>
    <property type="molecule type" value="Genomic_DNA"/>
</dbReference>
<feature type="repeat" description="PPR" evidence="2">
    <location>
        <begin position="601"/>
        <end position="635"/>
    </location>
</feature>
<feature type="repeat" description="PPR" evidence="2">
    <location>
        <begin position="803"/>
        <end position="837"/>
    </location>
</feature>
<name>A0A8T2RM83_CERRI</name>
<feature type="repeat" description="PPR" evidence="2">
    <location>
        <begin position="400"/>
        <end position="434"/>
    </location>
</feature>